<feature type="non-terminal residue" evidence="3">
    <location>
        <position position="1"/>
    </location>
</feature>
<accession>A0A2W5AWJ8</accession>
<evidence type="ECO:0000313" key="3">
    <source>
        <dbReference type="EMBL" id="PZO97686.1"/>
    </source>
</evidence>
<feature type="domain" description="Cas12f1-like TNB" evidence="2">
    <location>
        <begin position="26"/>
        <end position="89"/>
    </location>
</feature>
<name>A0A2W5AWJ8_9CORY</name>
<dbReference type="AlphaFoldDB" id="A0A2W5AWJ8"/>
<dbReference type="EMBL" id="QFNY01000377">
    <property type="protein sequence ID" value="PZO97686.1"/>
    <property type="molecule type" value="Genomic_DNA"/>
</dbReference>
<evidence type="ECO:0000259" key="2">
    <source>
        <dbReference type="Pfam" id="PF07282"/>
    </source>
</evidence>
<evidence type="ECO:0000313" key="4">
    <source>
        <dbReference type="Proteomes" id="UP000249451"/>
    </source>
</evidence>
<dbReference type="GO" id="GO:0003677">
    <property type="term" value="F:DNA binding"/>
    <property type="evidence" value="ECO:0007669"/>
    <property type="project" value="UniProtKB-KW"/>
</dbReference>
<dbReference type="Pfam" id="PF07282">
    <property type="entry name" value="Cas12f1-like_TNB"/>
    <property type="match status" value="1"/>
</dbReference>
<dbReference type="Proteomes" id="UP000249451">
    <property type="component" value="Unassembled WGS sequence"/>
</dbReference>
<keyword evidence="1" id="KW-0238">DNA-binding</keyword>
<gene>
    <name evidence="3" type="ORF">DI609_12555</name>
</gene>
<evidence type="ECO:0000256" key="1">
    <source>
        <dbReference type="ARBA" id="ARBA00023125"/>
    </source>
</evidence>
<dbReference type="InterPro" id="IPR010095">
    <property type="entry name" value="Cas12f1-like_TNB"/>
</dbReference>
<reference evidence="3 4" key="1">
    <citation type="submission" date="2017-11" db="EMBL/GenBank/DDBJ databases">
        <title>Infants hospitalized years apart are colonized by the same room-sourced microbial strains.</title>
        <authorList>
            <person name="Brooks B."/>
            <person name="Olm M.R."/>
            <person name="Firek B.A."/>
            <person name="Baker R."/>
            <person name="Thomas B.C."/>
            <person name="Morowitz M.J."/>
            <person name="Banfield J.F."/>
        </authorList>
    </citation>
    <scope>NUCLEOTIDE SEQUENCE [LARGE SCALE GENOMIC DNA]</scope>
    <source>
        <strain evidence="3">S2_012_000_R3_87</strain>
    </source>
</reference>
<comment type="caution">
    <text evidence="3">The sequence shown here is derived from an EMBL/GenBank/DDBJ whole genome shotgun (WGS) entry which is preliminary data.</text>
</comment>
<organism evidence="3 4">
    <name type="scientific">Corynebacterium urealyticum</name>
    <dbReference type="NCBI Taxonomy" id="43771"/>
    <lineage>
        <taxon>Bacteria</taxon>
        <taxon>Bacillati</taxon>
        <taxon>Actinomycetota</taxon>
        <taxon>Actinomycetes</taxon>
        <taxon>Mycobacteriales</taxon>
        <taxon>Corynebacteriaceae</taxon>
        <taxon>Corynebacterium</taxon>
    </lineage>
</organism>
<proteinExistence type="predicted"/>
<sequence>CEDLDFRGRGLSRRTRVIVSRAGRSAFKQKLAELTENHGIEVHSVNPAYTSQQCSGCGLSTSKNREGSSFRCVHCGKTLHADVNAARNIIGRRSAPDNGFRYWSKESILDYLNQEVTSYWGQTPDLILKRFHARTAGLPGTAQCKPGRTSLSVSK</sequence>
<protein>
    <recommendedName>
        <fullName evidence="2">Cas12f1-like TNB domain-containing protein</fullName>
    </recommendedName>
</protein>